<comment type="caution">
    <text evidence="2">The sequence shown here is derived from an EMBL/GenBank/DDBJ whole genome shotgun (WGS) entry which is preliminary data.</text>
</comment>
<feature type="region of interest" description="Disordered" evidence="1">
    <location>
        <begin position="221"/>
        <end position="245"/>
    </location>
</feature>
<reference evidence="2 3" key="1">
    <citation type="submission" date="2022-07" db="EMBL/GenBank/DDBJ databases">
        <title>Genome-wide signatures of adaptation to extreme environments.</title>
        <authorList>
            <person name="Cho C.H."/>
            <person name="Yoon H.S."/>
        </authorList>
    </citation>
    <scope>NUCLEOTIDE SEQUENCE [LARGE SCALE GENOMIC DNA]</scope>
    <source>
        <strain evidence="2 3">108.79 E11</strain>
    </source>
</reference>
<gene>
    <name evidence="2" type="ORF">GAYE_PCTG14G0604</name>
</gene>
<protein>
    <submittedName>
        <fullName evidence="2">Uncharacterized protein</fullName>
    </submittedName>
</protein>
<organism evidence="2 3">
    <name type="scientific">Galdieria yellowstonensis</name>
    <dbReference type="NCBI Taxonomy" id="3028027"/>
    <lineage>
        <taxon>Eukaryota</taxon>
        <taxon>Rhodophyta</taxon>
        <taxon>Bangiophyceae</taxon>
        <taxon>Galdieriales</taxon>
        <taxon>Galdieriaceae</taxon>
        <taxon>Galdieria</taxon>
    </lineage>
</organism>
<evidence type="ECO:0000256" key="1">
    <source>
        <dbReference type="SAM" id="MobiDB-lite"/>
    </source>
</evidence>
<feature type="region of interest" description="Disordered" evidence="1">
    <location>
        <begin position="71"/>
        <end position="100"/>
    </location>
</feature>
<accession>A0AAV9I3K0</accession>
<feature type="compositionally biased region" description="Basic and acidic residues" evidence="1">
    <location>
        <begin position="234"/>
        <end position="245"/>
    </location>
</feature>
<proteinExistence type="predicted"/>
<feature type="compositionally biased region" description="Polar residues" evidence="1">
    <location>
        <begin position="85"/>
        <end position="100"/>
    </location>
</feature>
<name>A0AAV9I3K0_9RHOD</name>
<dbReference type="EMBL" id="JANCYU010000007">
    <property type="protein sequence ID" value="KAK4522714.1"/>
    <property type="molecule type" value="Genomic_DNA"/>
</dbReference>
<dbReference type="Proteomes" id="UP001300502">
    <property type="component" value="Unassembled WGS sequence"/>
</dbReference>
<evidence type="ECO:0000313" key="2">
    <source>
        <dbReference type="EMBL" id="KAK4522714.1"/>
    </source>
</evidence>
<dbReference type="AlphaFoldDB" id="A0AAV9I3K0"/>
<keyword evidence="3" id="KW-1185">Reference proteome</keyword>
<sequence length="245" mass="27684">MNAMYSSLVNSSPGIQLEQKGNIKFGLSSVKSLRIETRIYPLNLQQAPNKGFLNENTVSLNGIASCSTRNETSKSNVISDEEKSNNGFQEHSNSFDQTGKNPRSLLTVATMYMGKILFEVNCIETRLKDIHELVENHLKDAPANNIQSQILESEERMQRILQKTELELELKFEAISRQVTHQLSQIYFVLSEWISMMSCKNRSDLTVQNPINGQISIVPQQQSKVTKTRGNHVQGKDKQNDVIQA</sequence>
<evidence type="ECO:0000313" key="3">
    <source>
        <dbReference type="Proteomes" id="UP001300502"/>
    </source>
</evidence>